<evidence type="ECO:0000313" key="2">
    <source>
        <dbReference type="Proteomes" id="UP000240328"/>
    </source>
</evidence>
<dbReference type="OrthoDB" id="37040at10239"/>
<reference evidence="1 2" key="1">
    <citation type="submission" date="2018-01" db="EMBL/GenBank/DDBJ databases">
        <title>Genome of Pseudomonas phage NV1, a LUZ24-like virus of Pseudomonas tolaasii.</title>
        <authorList>
            <person name="Storey N.H."/>
        </authorList>
    </citation>
    <scope>NUCLEOTIDE SEQUENCE [LARGE SCALE GENOMIC DNA]</scope>
</reference>
<proteinExistence type="predicted"/>
<gene>
    <name evidence="1" type="ORF">NV1_p06</name>
</gene>
<protein>
    <submittedName>
        <fullName evidence="1">Uncharacterized protein</fullName>
    </submittedName>
</protein>
<accession>A0A2L0HPM2</accession>
<organism evidence="1 2">
    <name type="scientific">Pseudomonas phage NV1</name>
    <dbReference type="NCBI Taxonomy" id="2079543"/>
    <lineage>
        <taxon>Viruses</taxon>
        <taxon>Duplodnaviria</taxon>
        <taxon>Heunggongvirae</taxon>
        <taxon>Uroviricota</taxon>
        <taxon>Caudoviricetes</taxon>
        <taxon>Vicosavirus</taxon>
        <taxon>Vicosavirus NV1</taxon>
    </lineage>
</organism>
<name>A0A2L0HPM2_9CAUD</name>
<keyword evidence="2" id="KW-1185">Reference proteome</keyword>
<dbReference type="Proteomes" id="UP000240328">
    <property type="component" value="Segment"/>
</dbReference>
<dbReference type="EMBL" id="MG845684">
    <property type="protein sequence ID" value="AUX83635.1"/>
    <property type="molecule type" value="Genomic_DNA"/>
</dbReference>
<evidence type="ECO:0000313" key="1">
    <source>
        <dbReference type="EMBL" id="AUX83635.1"/>
    </source>
</evidence>
<sequence length="109" mass="11934">MAGSKAITPGCLVLITGAAFKDSPNVGKMGKVLFQANEEIVYHGRTFHPRAYGCWVVEGEGIMCHVTSGSGDVWRPDGFCTSHEKFLLRIDPEADPLDVTHDEPLEFKV</sequence>